<evidence type="ECO:0000313" key="2">
    <source>
        <dbReference type="Proteomes" id="UP000054538"/>
    </source>
</evidence>
<evidence type="ECO:0000313" key="1">
    <source>
        <dbReference type="EMBL" id="KIK90820.1"/>
    </source>
</evidence>
<name>A0A0D0E240_9AGAM</name>
<sequence>RSADISRSQALELLDTGWTLEEVGEIFNVSEKSIWRWEDKLTQQIEVSPMSVLRGCPRLLNMAIMAELQASSRNPHRCSLMMGF</sequence>
<feature type="non-terminal residue" evidence="1">
    <location>
        <position position="1"/>
    </location>
</feature>
<reference evidence="2" key="2">
    <citation type="submission" date="2015-01" db="EMBL/GenBank/DDBJ databases">
        <title>Evolutionary Origins and Diversification of the Mycorrhizal Mutualists.</title>
        <authorList>
            <consortium name="DOE Joint Genome Institute"/>
            <consortium name="Mycorrhizal Genomics Consortium"/>
            <person name="Kohler A."/>
            <person name="Kuo A."/>
            <person name="Nagy L.G."/>
            <person name="Floudas D."/>
            <person name="Copeland A."/>
            <person name="Barry K.W."/>
            <person name="Cichocki N."/>
            <person name="Veneault-Fourrey C."/>
            <person name="LaButti K."/>
            <person name="Lindquist E.A."/>
            <person name="Lipzen A."/>
            <person name="Lundell T."/>
            <person name="Morin E."/>
            <person name="Murat C."/>
            <person name="Riley R."/>
            <person name="Ohm R."/>
            <person name="Sun H."/>
            <person name="Tunlid A."/>
            <person name="Henrissat B."/>
            <person name="Grigoriev I.V."/>
            <person name="Hibbett D.S."/>
            <person name="Martin F."/>
        </authorList>
    </citation>
    <scope>NUCLEOTIDE SEQUENCE [LARGE SCALE GENOMIC DNA]</scope>
    <source>
        <strain evidence="2">Ve08.2h10</strain>
    </source>
</reference>
<protein>
    <submittedName>
        <fullName evidence="1">Uncharacterized protein</fullName>
    </submittedName>
</protein>
<dbReference type="HOGENOM" id="CLU_2533692_0_0_1"/>
<dbReference type="InParanoid" id="A0A0D0E240"/>
<dbReference type="SUPFAM" id="SSF46689">
    <property type="entry name" value="Homeodomain-like"/>
    <property type="match status" value="1"/>
</dbReference>
<proteinExistence type="predicted"/>
<accession>A0A0D0E240</accession>
<organism evidence="1 2">
    <name type="scientific">Paxillus rubicundulus Ve08.2h10</name>
    <dbReference type="NCBI Taxonomy" id="930991"/>
    <lineage>
        <taxon>Eukaryota</taxon>
        <taxon>Fungi</taxon>
        <taxon>Dikarya</taxon>
        <taxon>Basidiomycota</taxon>
        <taxon>Agaricomycotina</taxon>
        <taxon>Agaricomycetes</taxon>
        <taxon>Agaricomycetidae</taxon>
        <taxon>Boletales</taxon>
        <taxon>Paxilineae</taxon>
        <taxon>Paxillaceae</taxon>
        <taxon>Paxillus</taxon>
    </lineage>
</organism>
<gene>
    <name evidence="1" type="ORF">PAXRUDRAFT_662785</name>
</gene>
<reference evidence="1 2" key="1">
    <citation type="submission" date="2014-04" db="EMBL/GenBank/DDBJ databases">
        <authorList>
            <consortium name="DOE Joint Genome Institute"/>
            <person name="Kuo A."/>
            <person name="Kohler A."/>
            <person name="Jargeat P."/>
            <person name="Nagy L.G."/>
            <person name="Floudas D."/>
            <person name="Copeland A."/>
            <person name="Barry K.W."/>
            <person name="Cichocki N."/>
            <person name="Veneault-Fourrey C."/>
            <person name="LaButti K."/>
            <person name="Lindquist E.A."/>
            <person name="Lipzen A."/>
            <person name="Lundell T."/>
            <person name="Morin E."/>
            <person name="Murat C."/>
            <person name="Sun H."/>
            <person name="Tunlid A."/>
            <person name="Henrissat B."/>
            <person name="Grigoriev I.V."/>
            <person name="Hibbett D.S."/>
            <person name="Martin F."/>
            <person name="Nordberg H.P."/>
            <person name="Cantor M.N."/>
            <person name="Hua S.X."/>
        </authorList>
    </citation>
    <scope>NUCLEOTIDE SEQUENCE [LARGE SCALE GENOMIC DNA]</scope>
    <source>
        <strain evidence="1 2">Ve08.2h10</strain>
    </source>
</reference>
<dbReference type="EMBL" id="KN825467">
    <property type="protein sequence ID" value="KIK90820.1"/>
    <property type="molecule type" value="Genomic_DNA"/>
</dbReference>
<dbReference type="Proteomes" id="UP000054538">
    <property type="component" value="Unassembled WGS sequence"/>
</dbReference>
<dbReference type="OrthoDB" id="3255572at2759"/>
<dbReference type="InterPro" id="IPR009057">
    <property type="entry name" value="Homeodomain-like_sf"/>
</dbReference>
<dbReference type="Pfam" id="PF13384">
    <property type="entry name" value="HTH_23"/>
    <property type="match status" value="1"/>
</dbReference>
<keyword evidence="2" id="KW-1185">Reference proteome</keyword>
<dbReference type="AlphaFoldDB" id="A0A0D0E240"/>